<evidence type="ECO:0000313" key="1">
    <source>
        <dbReference type="EMBL" id="CAK9278032.1"/>
    </source>
</evidence>
<dbReference type="EMBL" id="OZ020103">
    <property type="protein sequence ID" value="CAK9278032.1"/>
    <property type="molecule type" value="Genomic_DNA"/>
</dbReference>
<protein>
    <submittedName>
        <fullName evidence="1">Uncharacterized protein</fullName>
    </submittedName>
</protein>
<reference evidence="1" key="1">
    <citation type="submission" date="2024-02" db="EMBL/GenBank/DDBJ databases">
        <authorList>
            <consortium name="ELIXIR-Norway"/>
            <consortium name="Elixir Norway"/>
        </authorList>
    </citation>
    <scope>NUCLEOTIDE SEQUENCE</scope>
</reference>
<feature type="non-terminal residue" evidence="1">
    <location>
        <position position="1"/>
    </location>
</feature>
<sequence>VLWVIFFSFGVEIETLLARVSPLLCFTRVDKSFVSLLGGFMLKCLLWLKYYCLW</sequence>
<accession>A0ABP0XG03</accession>
<gene>
    <name evidence="1" type="ORF">CSSPJE1EN1_LOCUS23510</name>
</gene>
<keyword evidence="2" id="KW-1185">Reference proteome</keyword>
<feature type="non-terminal residue" evidence="1">
    <location>
        <position position="54"/>
    </location>
</feature>
<name>A0ABP0XG03_9BRYO</name>
<proteinExistence type="predicted"/>
<evidence type="ECO:0000313" key="2">
    <source>
        <dbReference type="Proteomes" id="UP001497444"/>
    </source>
</evidence>
<organism evidence="1 2">
    <name type="scientific">Sphagnum jensenii</name>
    <dbReference type="NCBI Taxonomy" id="128206"/>
    <lineage>
        <taxon>Eukaryota</taxon>
        <taxon>Viridiplantae</taxon>
        <taxon>Streptophyta</taxon>
        <taxon>Embryophyta</taxon>
        <taxon>Bryophyta</taxon>
        <taxon>Sphagnophytina</taxon>
        <taxon>Sphagnopsida</taxon>
        <taxon>Sphagnales</taxon>
        <taxon>Sphagnaceae</taxon>
        <taxon>Sphagnum</taxon>
    </lineage>
</organism>
<dbReference type="Proteomes" id="UP001497444">
    <property type="component" value="Chromosome 8"/>
</dbReference>